<sequence>MRKTFYYSFLPTKSEEEAAAARNAQHQVTRTIVEIKDFLTPPGIEPTYPWQIRRPITRNEVATGEILLSHEEMFEHVFRYWNLESANHLVQGNKCFVTLIDYTEENLPKTFQNVCVKSGPNDTYVVGMMEVVRGRVINPGDEIGFFWDVRPATYGFAFKVFRRGNSIT</sequence>
<organism evidence="1">
    <name type="scientific">Manihot esculenta</name>
    <name type="common">Cassava</name>
    <name type="synonym">Jatropha manihot</name>
    <dbReference type="NCBI Taxonomy" id="3983"/>
    <lineage>
        <taxon>Eukaryota</taxon>
        <taxon>Viridiplantae</taxon>
        <taxon>Streptophyta</taxon>
        <taxon>Embryophyta</taxon>
        <taxon>Tracheophyta</taxon>
        <taxon>Spermatophyta</taxon>
        <taxon>Magnoliopsida</taxon>
        <taxon>eudicotyledons</taxon>
        <taxon>Gunneridae</taxon>
        <taxon>Pentapetalae</taxon>
        <taxon>rosids</taxon>
        <taxon>fabids</taxon>
        <taxon>Malpighiales</taxon>
        <taxon>Euphorbiaceae</taxon>
        <taxon>Crotonoideae</taxon>
        <taxon>Manihoteae</taxon>
        <taxon>Manihot</taxon>
    </lineage>
</organism>
<dbReference type="AlphaFoldDB" id="A0A2C9UZ86"/>
<evidence type="ECO:0008006" key="2">
    <source>
        <dbReference type="Google" id="ProtNLM"/>
    </source>
</evidence>
<reference evidence="1" key="1">
    <citation type="submission" date="2016-02" db="EMBL/GenBank/DDBJ databases">
        <title>WGS assembly of Manihot esculenta.</title>
        <authorList>
            <person name="Bredeson J.V."/>
            <person name="Prochnik S.E."/>
            <person name="Lyons J.B."/>
            <person name="Schmutz J."/>
            <person name="Grimwood J."/>
            <person name="Vrebalov J."/>
            <person name="Bart R.S."/>
            <person name="Amuge T."/>
            <person name="Ferguson M.E."/>
            <person name="Green R."/>
            <person name="Putnam N."/>
            <person name="Stites J."/>
            <person name="Rounsley S."/>
            <person name="Rokhsar D.S."/>
        </authorList>
    </citation>
    <scope>NUCLEOTIDE SEQUENCE [LARGE SCALE GENOMIC DNA]</scope>
    <source>
        <tissue evidence="1">Leaf</tissue>
    </source>
</reference>
<dbReference type="EMBL" id="CM004397">
    <property type="protein sequence ID" value="OAY37091.1"/>
    <property type="molecule type" value="Genomic_DNA"/>
</dbReference>
<dbReference type="PANTHER" id="PTHR36264:SF5">
    <property type="entry name" value="SET DOMAIN-CONTAINING PROTEIN"/>
    <property type="match status" value="1"/>
</dbReference>
<evidence type="ECO:0000313" key="1">
    <source>
        <dbReference type="EMBL" id="OAY37091.1"/>
    </source>
</evidence>
<gene>
    <name evidence="1" type="ORF">MANES_11G074200</name>
</gene>
<protein>
    <recommendedName>
        <fullName evidence="2">SET domain-containing protein</fullName>
    </recommendedName>
</protein>
<dbReference type="PANTHER" id="PTHR36264">
    <property type="entry name" value="SET DOMAIN-CONTAINING PROTEIN"/>
    <property type="match status" value="1"/>
</dbReference>
<accession>A0A2C9UZ86</accession>
<dbReference type="OMA" id="CIELFNN"/>
<proteinExistence type="predicted"/>
<name>A0A2C9UZ86_MANES</name>